<gene>
    <name evidence="1" type="ordered locus">Bacsa_2768</name>
</gene>
<dbReference type="InterPro" id="IPR010344">
    <property type="entry name" value="YbjH"/>
</dbReference>
<dbReference type="HOGENOM" id="CLU_095221_0_0_10"/>
<dbReference type="OrthoDB" id="1031289at2"/>
<evidence type="ECO:0000313" key="1">
    <source>
        <dbReference type="EMBL" id="ADY37301.1"/>
    </source>
</evidence>
<dbReference type="EMBL" id="CP002530">
    <property type="protein sequence ID" value="ADY37301.1"/>
    <property type="molecule type" value="Genomic_DNA"/>
</dbReference>
<evidence type="ECO:0008006" key="3">
    <source>
        <dbReference type="Google" id="ProtNLM"/>
    </source>
</evidence>
<accession>F0R0F7</accession>
<evidence type="ECO:0000313" key="2">
    <source>
        <dbReference type="Proteomes" id="UP000007486"/>
    </source>
</evidence>
<dbReference type="RefSeq" id="WP_013618674.1">
    <property type="nucleotide sequence ID" value="NC_015164.1"/>
</dbReference>
<keyword evidence="2" id="KW-1185">Reference proteome</keyword>
<reference evidence="1 2" key="1">
    <citation type="journal article" date="2011" name="Stand. Genomic Sci.">
        <title>Complete genome sequence of Bacteroides salanitronis type strain (BL78).</title>
        <authorList>
            <person name="Gronow S."/>
            <person name="Held B."/>
            <person name="Lucas S."/>
            <person name="Lapidus A."/>
            <person name="Del Rio T.G."/>
            <person name="Nolan M."/>
            <person name="Tice H."/>
            <person name="Deshpande S."/>
            <person name="Cheng J.F."/>
            <person name="Pitluck S."/>
            <person name="Liolios K."/>
            <person name="Pagani I."/>
            <person name="Ivanova N."/>
            <person name="Mavromatis K."/>
            <person name="Pati A."/>
            <person name="Tapia R."/>
            <person name="Han C."/>
            <person name="Goodwin L."/>
            <person name="Chen A."/>
            <person name="Palaniappan K."/>
            <person name="Land M."/>
            <person name="Hauser L."/>
            <person name="Chang Y.J."/>
            <person name="Jeffries C.D."/>
            <person name="Brambilla E.M."/>
            <person name="Rohde M."/>
            <person name="Goker M."/>
            <person name="Detter J.C."/>
            <person name="Woyke T."/>
            <person name="Bristow J."/>
            <person name="Markowitz V."/>
            <person name="Hugenholtz P."/>
            <person name="Kyrpides N.C."/>
            <person name="Klenk H.P."/>
            <person name="Eisen J.A."/>
        </authorList>
    </citation>
    <scope>NUCLEOTIDE SEQUENCE [LARGE SCALE GENOMIC DNA]</scope>
    <source>
        <strain evidence="1 2">DSM 18170</strain>
    </source>
</reference>
<organism evidence="1 2">
    <name type="scientific">Phocaeicola salanitronis (strain DSM 18170 / JCM 13657 / CCUG 60908 / BL78)</name>
    <name type="common">Bacteroides salanitronis</name>
    <dbReference type="NCBI Taxonomy" id="667015"/>
    <lineage>
        <taxon>Bacteria</taxon>
        <taxon>Pseudomonadati</taxon>
        <taxon>Bacteroidota</taxon>
        <taxon>Bacteroidia</taxon>
        <taxon>Bacteroidales</taxon>
        <taxon>Bacteroidaceae</taxon>
        <taxon>Phocaeicola</taxon>
    </lineage>
</organism>
<dbReference type="Pfam" id="PF06082">
    <property type="entry name" value="YjbH"/>
    <property type="match status" value="1"/>
</dbReference>
<dbReference type="KEGG" id="bsa:Bacsa_2768"/>
<dbReference type="Proteomes" id="UP000007486">
    <property type="component" value="Chromosome"/>
</dbReference>
<dbReference type="AlphaFoldDB" id="F0R0F7"/>
<name>F0R0F7_PHOSB</name>
<dbReference type="STRING" id="667015.Bacsa_2768"/>
<proteinExistence type="predicted"/>
<protein>
    <recommendedName>
        <fullName evidence="3">YjbH domain-containing protein</fullName>
    </recommendedName>
</protein>
<dbReference type="eggNOG" id="ENOG502ZKV4">
    <property type="taxonomic scope" value="Bacteria"/>
</dbReference>
<sequence length="260" mass="29501">MNSYLNGFLFCIAFLLSGSLLSLSAQEYGGITGMIHVPTAEMAPEGEARIGVFFLNGEFLPDRIAYQGTKYNTTNHFLAITPFPWIELSYVCTLLKGEDNKGEVGYNMKDRHFAVKLRPLKEGKWWPAIAIGAQDPGRSVPDNGDYAYFQNFYLAASKHLAWKGHEWGVHLAYRYYRSDFNIKWRGIAGGITYRPSFAKNFRAIVEYTGNDINIGVDCLLWRHLFLQASLQDGRHFTGGACFKINLLGKKKTVRKEKDVY</sequence>